<name>A0ACB8DD73_DERSI</name>
<proteinExistence type="predicted"/>
<reference evidence="1" key="1">
    <citation type="submission" date="2020-05" db="EMBL/GenBank/DDBJ databases">
        <title>Large-scale comparative analyses of tick genomes elucidate their genetic diversity and vector capacities.</title>
        <authorList>
            <person name="Jia N."/>
            <person name="Wang J."/>
            <person name="Shi W."/>
            <person name="Du L."/>
            <person name="Sun Y."/>
            <person name="Zhan W."/>
            <person name="Jiang J."/>
            <person name="Wang Q."/>
            <person name="Zhang B."/>
            <person name="Ji P."/>
            <person name="Sakyi L.B."/>
            <person name="Cui X."/>
            <person name="Yuan T."/>
            <person name="Jiang B."/>
            <person name="Yang W."/>
            <person name="Lam T.T.-Y."/>
            <person name="Chang Q."/>
            <person name="Ding S."/>
            <person name="Wang X."/>
            <person name="Zhu J."/>
            <person name="Ruan X."/>
            <person name="Zhao L."/>
            <person name="Wei J."/>
            <person name="Que T."/>
            <person name="Du C."/>
            <person name="Cheng J."/>
            <person name="Dai P."/>
            <person name="Han X."/>
            <person name="Huang E."/>
            <person name="Gao Y."/>
            <person name="Liu J."/>
            <person name="Shao H."/>
            <person name="Ye R."/>
            <person name="Li L."/>
            <person name="Wei W."/>
            <person name="Wang X."/>
            <person name="Wang C."/>
            <person name="Yang T."/>
            <person name="Huo Q."/>
            <person name="Li W."/>
            <person name="Guo W."/>
            <person name="Chen H."/>
            <person name="Zhou L."/>
            <person name="Ni X."/>
            <person name="Tian J."/>
            <person name="Zhou Y."/>
            <person name="Sheng Y."/>
            <person name="Liu T."/>
            <person name="Pan Y."/>
            <person name="Xia L."/>
            <person name="Li J."/>
            <person name="Zhao F."/>
            <person name="Cao W."/>
        </authorList>
    </citation>
    <scope>NUCLEOTIDE SEQUENCE</scope>
    <source>
        <strain evidence="1">Dsil-2018</strain>
    </source>
</reference>
<evidence type="ECO:0000313" key="2">
    <source>
        <dbReference type="Proteomes" id="UP000821865"/>
    </source>
</evidence>
<dbReference type="Proteomes" id="UP000821865">
    <property type="component" value="Chromosome 2"/>
</dbReference>
<sequence>MEQIRLEAILNHFLQTYSLRRESQVFTIIAVMGQEKYERENLNSATSLGVVVPWICDVSVSLDRYNLCYLTHGGSSETFTVNEAFPVESIVGTLQVVGNASEPWGDIELRMADPEGSPLTILPGTKSLVLRQKLDKEGRDGLRSVTTDVICSPRHTRKDDHLSITVPVRIIVTDANDNAPEFQGTPYFLNISESTAPGTTVMQGIRAVDKDQPGPFSTVEYYVDDGPHSHLLAFENRLDGLLVLQDKLDHETLPKFTVTLRAQDQGNPPQSSHTTLVVVVHDADDQNPRFLAERYFVQLHDNIRVGTPLDVKPSKIEAEDPDEEIRAPIKYTFNSDAPEYSYFDLHPQTGHVSLVRPLPEGFALPVTLVVRATQHDNPDRFTLTTLTLTADRFPPHELHFLQDEYEARVLESTPPGQAVLTVQTTRGAADKGGVRFELMDDGSGDAASFAIHASGELILAQPLDYEAKQLYMLQVLATDGKHSDVARVNVSVLDVNDNDPQFSQPRYSFVLTEPDTVRQGALVGRVEASDADAGDSVQLAIDGPSARLFTINNRGEVRIRDLEYLNSTRSHLVVVATDSGVPPRKSTALVEVQFPEALVLSSGVLAPRRDEGSFVLMAVFGALLGSLLLIIITLTVYILKNKKYRNRLPVSITGNGHTPLNKVATIKAPHSAANKLINPPRPLAGVENPIFNLSDAKSDDTTEDMSERETVPDSPDTPVPNGNGSSSNNNNNNNNRPQQNGGALPNGRLEPLRNGTATPSGGPLPLGNGKLLSVQWPIGSIPRRVKKLSWEDEQPNKTALDPDVSVTPLTGGNQSPDHNELTVYF</sequence>
<comment type="caution">
    <text evidence="1">The sequence shown here is derived from an EMBL/GenBank/DDBJ whole genome shotgun (WGS) entry which is preliminary data.</text>
</comment>
<gene>
    <name evidence="1" type="ORF">HPB49_012323</name>
</gene>
<evidence type="ECO:0000313" key="1">
    <source>
        <dbReference type="EMBL" id="KAH7965963.1"/>
    </source>
</evidence>
<dbReference type="EMBL" id="CM023471">
    <property type="protein sequence ID" value="KAH7965963.1"/>
    <property type="molecule type" value="Genomic_DNA"/>
</dbReference>
<accession>A0ACB8DD73</accession>
<keyword evidence="2" id="KW-1185">Reference proteome</keyword>
<organism evidence="1 2">
    <name type="scientific">Dermacentor silvarum</name>
    <name type="common">Tick</name>
    <dbReference type="NCBI Taxonomy" id="543639"/>
    <lineage>
        <taxon>Eukaryota</taxon>
        <taxon>Metazoa</taxon>
        <taxon>Ecdysozoa</taxon>
        <taxon>Arthropoda</taxon>
        <taxon>Chelicerata</taxon>
        <taxon>Arachnida</taxon>
        <taxon>Acari</taxon>
        <taxon>Parasitiformes</taxon>
        <taxon>Ixodida</taxon>
        <taxon>Ixodoidea</taxon>
        <taxon>Ixodidae</taxon>
        <taxon>Rhipicephalinae</taxon>
        <taxon>Dermacentor</taxon>
    </lineage>
</organism>
<protein>
    <submittedName>
        <fullName evidence="1">Uncharacterized protein</fullName>
    </submittedName>
</protein>